<gene>
    <name evidence="3" type="ORF">PCASD_21020</name>
</gene>
<dbReference type="InterPro" id="IPR001680">
    <property type="entry name" value="WD40_rpt"/>
</dbReference>
<dbReference type="AlphaFoldDB" id="A0A2N5S874"/>
<dbReference type="GO" id="GO:0005737">
    <property type="term" value="C:cytoplasm"/>
    <property type="evidence" value="ECO:0007669"/>
    <property type="project" value="TreeGrafter"/>
</dbReference>
<dbReference type="InterPro" id="IPR036322">
    <property type="entry name" value="WD40_repeat_dom_sf"/>
</dbReference>
<organism evidence="3 4">
    <name type="scientific">Puccinia coronata f. sp. avenae</name>
    <dbReference type="NCBI Taxonomy" id="200324"/>
    <lineage>
        <taxon>Eukaryota</taxon>
        <taxon>Fungi</taxon>
        <taxon>Dikarya</taxon>
        <taxon>Basidiomycota</taxon>
        <taxon>Pucciniomycotina</taxon>
        <taxon>Pucciniomycetes</taxon>
        <taxon>Pucciniales</taxon>
        <taxon>Pucciniaceae</taxon>
        <taxon>Puccinia</taxon>
    </lineage>
</organism>
<name>A0A2N5S874_9BASI</name>
<dbReference type="PANTHER" id="PTHR19849:SF1">
    <property type="entry name" value="F-BOX_WD REPEAT-CONTAINING PROTEIN 7"/>
    <property type="match status" value="1"/>
</dbReference>
<accession>A0A2N5S874</accession>
<dbReference type="Proteomes" id="UP000235392">
    <property type="component" value="Unassembled WGS sequence"/>
</dbReference>
<dbReference type="GO" id="GO:0043130">
    <property type="term" value="F:ubiquitin binding"/>
    <property type="evidence" value="ECO:0007669"/>
    <property type="project" value="TreeGrafter"/>
</dbReference>
<dbReference type="GO" id="GO:0010992">
    <property type="term" value="P:ubiquitin recycling"/>
    <property type="evidence" value="ECO:0007669"/>
    <property type="project" value="TreeGrafter"/>
</dbReference>
<evidence type="ECO:0000313" key="4">
    <source>
        <dbReference type="Proteomes" id="UP000235392"/>
    </source>
</evidence>
<reference evidence="3 4" key="1">
    <citation type="submission" date="2017-11" db="EMBL/GenBank/DDBJ databases">
        <title>De novo assembly and phasing of dikaryotic genomes from two isolates of Puccinia coronata f. sp. avenae, the causal agent of oat crown rust.</title>
        <authorList>
            <person name="Miller M.E."/>
            <person name="Zhang Y."/>
            <person name="Omidvar V."/>
            <person name="Sperschneider J."/>
            <person name="Schwessinger B."/>
            <person name="Raley C."/>
            <person name="Palmer J.M."/>
            <person name="Garnica D."/>
            <person name="Upadhyaya N."/>
            <person name="Rathjen J."/>
            <person name="Taylor J.M."/>
            <person name="Park R.F."/>
            <person name="Dodds P.N."/>
            <person name="Hirsch C.D."/>
            <person name="Kianian S.F."/>
            <person name="Figueroa M."/>
        </authorList>
    </citation>
    <scope>NUCLEOTIDE SEQUENCE [LARGE SCALE GENOMIC DNA]</scope>
    <source>
        <strain evidence="3">12SD80</strain>
    </source>
</reference>
<dbReference type="PANTHER" id="PTHR19849">
    <property type="entry name" value="PHOSPHOLIPASE A-2-ACTIVATING PROTEIN"/>
    <property type="match status" value="1"/>
</dbReference>
<proteinExistence type="predicted"/>
<evidence type="ECO:0000256" key="1">
    <source>
        <dbReference type="ARBA" id="ARBA00022574"/>
    </source>
</evidence>
<evidence type="ECO:0000313" key="3">
    <source>
        <dbReference type="EMBL" id="PLW09434.1"/>
    </source>
</evidence>
<dbReference type="SUPFAM" id="SSF50978">
    <property type="entry name" value="WD40 repeat-like"/>
    <property type="match status" value="1"/>
</dbReference>
<dbReference type="EMBL" id="PGCI01001008">
    <property type="protein sequence ID" value="PLW09434.1"/>
    <property type="molecule type" value="Genomic_DNA"/>
</dbReference>
<comment type="caution">
    <text evidence="3">The sequence shown here is derived from an EMBL/GenBank/DDBJ whole genome shotgun (WGS) entry which is preliminary data.</text>
</comment>
<sequence length="144" mass="15526">MPAGNLQQASKCRMARGWGQKGSLVISEGVLNSQTIAISGLQDSLLRVWGIKRGLQKHTLVGHTSSVRAIKVQGNHAVSGSYKAICRLWDMDLGHTALVGQVQINGQSNVLVTGGSDSHVVIFLLDSFKFVHRLCVHNNLSPCL</sequence>
<keyword evidence="1" id="KW-0853">WD repeat</keyword>
<evidence type="ECO:0000256" key="2">
    <source>
        <dbReference type="ARBA" id="ARBA00022737"/>
    </source>
</evidence>
<dbReference type="InterPro" id="IPR015943">
    <property type="entry name" value="WD40/YVTN_repeat-like_dom_sf"/>
</dbReference>
<dbReference type="GO" id="GO:0043161">
    <property type="term" value="P:proteasome-mediated ubiquitin-dependent protein catabolic process"/>
    <property type="evidence" value="ECO:0007669"/>
    <property type="project" value="TreeGrafter"/>
</dbReference>
<dbReference type="Gene3D" id="2.130.10.10">
    <property type="entry name" value="YVTN repeat-like/Quinoprotein amine dehydrogenase"/>
    <property type="match status" value="1"/>
</dbReference>
<protein>
    <submittedName>
        <fullName evidence="3">Uncharacterized protein</fullName>
    </submittedName>
</protein>
<dbReference type="Pfam" id="PF00400">
    <property type="entry name" value="WD40"/>
    <property type="match status" value="1"/>
</dbReference>
<dbReference type="GO" id="GO:0005634">
    <property type="term" value="C:nucleus"/>
    <property type="evidence" value="ECO:0007669"/>
    <property type="project" value="TreeGrafter"/>
</dbReference>
<keyword evidence="2" id="KW-0677">Repeat</keyword>